<dbReference type="EMBL" id="CAFBMR010000011">
    <property type="protein sequence ID" value="CAB4906776.1"/>
    <property type="molecule type" value="Genomic_DNA"/>
</dbReference>
<dbReference type="SUPFAM" id="SSF55136">
    <property type="entry name" value="Probable bacterial effector-binding domain"/>
    <property type="match status" value="1"/>
</dbReference>
<name>A0A6J7GIE9_9ZZZZ</name>
<dbReference type="InterPro" id="IPR011256">
    <property type="entry name" value="Reg_factor_effector_dom_sf"/>
</dbReference>
<dbReference type="AlphaFoldDB" id="A0A6J7GIE9"/>
<reference evidence="1" key="1">
    <citation type="submission" date="2020-05" db="EMBL/GenBank/DDBJ databases">
        <authorList>
            <person name="Chiriac C."/>
            <person name="Salcher M."/>
            <person name="Ghai R."/>
            <person name="Kavagutti S V."/>
        </authorList>
    </citation>
    <scope>NUCLEOTIDE SEQUENCE</scope>
</reference>
<dbReference type="PANTHER" id="PTHR11220:SF58">
    <property type="entry name" value="SOUL HEME-BINDING FAMILY PROTEIN"/>
    <property type="match status" value="1"/>
</dbReference>
<accession>A0A6J7GIE9</accession>
<organism evidence="1">
    <name type="scientific">freshwater metagenome</name>
    <dbReference type="NCBI Taxonomy" id="449393"/>
    <lineage>
        <taxon>unclassified sequences</taxon>
        <taxon>metagenomes</taxon>
        <taxon>ecological metagenomes</taxon>
    </lineage>
</organism>
<protein>
    <submittedName>
        <fullName evidence="1">Unannotated protein</fullName>
    </submittedName>
</protein>
<proteinExistence type="predicted"/>
<dbReference type="Pfam" id="PF04832">
    <property type="entry name" value="SOUL"/>
    <property type="match status" value="1"/>
</dbReference>
<evidence type="ECO:0000313" key="1">
    <source>
        <dbReference type="EMBL" id="CAB4906776.1"/>
    </source>
</evidence>
<dbReference type="Gene3D" id="3.20.80.10">
    <property type="entry name" value="Regulatory factor, effector binding domain"/>
    <property type="match status" value="1"/>
</dbReference>
<dbReference type="PANTHER" id="PTHR11220">
    <property type="entry name" value="HEME-BINDING PROTEIN-RELATED"/>
    <property type="match status" value="1"/>
</dbReference>
<dbReference type="InterPro" id="IPR006917">
    <property type="entry name" value="SOUL_heme-bd"/>
</dbReference>
<sequence>MTEKQVYEVVRQCRGYEIRRYAPHLVAEVTIEAGFERAGMAAFGRLVSFINGANGTQTRMAMTAPVIQSPAARDNQHVIAFVLPADINAADVPQPTDGSVTVRALETETAAALKFSGRWTFSSFEKHRARLLAALERDGVEATGPARYARFDPPWTPWFMRHNEVVIPV</sequence>
<gene>
    <name evidence="1" type="ORF">UFOPK3610_00482</name>
</gene>